<accession>A0ABW1PK59</accession>
<organism evidence="1 2">
    <name type="scientific">Flavobacterium qiangtangense</name>
    <dbReference type="NCBI Taxonomy" id="1442595"/>
    <lineage>
        <taxon>Bacteria</taxon>
        <taxon>Pseudomonadati</taxon>
        <taxon>Bacteroidota</taxon>
        <taxon>Flavobacteriia</taxon>
        <taxon>Flavobacteriales</taxon>
        <taxon>Flavobacteriaceae</taxon>
        <taxon>Flavobacterium</taxon>
    </lineage>
</organism>
<evidence type="ECO:0000313" key="1">
    <source>
        <dbReference type="EMBL" id="MFC6095805.1"/>
    </source>
</evidence>
<reference evidence="2" key="1">
    <citation type="journal article" date="2019" name="Int. J. Syst. Evol. Microbiol.">
        <title>The Global Catalogue of Microorganisms (GCM) 10K type strain sequencing project: providing services to taxonomists for standard genome sequencing and annotation.</title>
        <authorList>
            <consortium name="The Broad Institute Genomics Platform"/>
            <consortium name="The Broad Institute Genome Sequencing Center for Infectious Disease"/>
            <person name="Wu L."/>
            <person name="Ma J."/>
        </authorList>
    </citation>
    <scope>NUCLEOTIDE SEQUENCE [LARGE SCALE GENOMIC DNA]</scope>
    <source>
        <strain evidence="2">CCUG 49679</strain>
    </source>
</reference>
<protein>
    <submittedName>
        <fullName evidence="1">Uncharacterized protein</fullName>
    </submittedName>
</protein>
<dbReference type="RefSeq" id="WP_379790478.1">
    <property type="nucleotide sequence ID" value="NZ_JBHSQB010000004.1"/>
</dbReference>
<comment type="caution">
    <text evidence="1">The sequence shown here is derived from an EMBL/GenBank/DDBJ whole genome shotgun (WGS) entry which is preliminary data.</text>
</comment>
<name>A0ABW1PK59_9FLAO</name>
<dbReference type="EMBL" id="JBHSQB010000004">
    <property type="protein sequence ID" value="MFC6095805.1"/>
    <property type="molecule type" value="Genomic_DNA"/>
</dbReference>
<proteinExistence type="predicted"/>
<keyword evidence="2" id="KW-1185">Reference proteome</keyword>
<sequence length="61" mass="7313">MFKIIHQMLQLDDFYKESKAIDIAKGIDRYPETFTEVFKMVKRKLLTPKNDKTDSRNPNQH</sequence>
<gene>
    <name evidence="1" type="ORF">ACFPVY_04030</name>
</gene>
<evidence type="ECO:0000313" key="2">
    <source>
        <dbReference type="Proteomes" id="UP001596287"/>
    </source>
</evidence>
<dbReference type="Proteomes" id="UP001596287">
    <property type="component" value="Unassembled WGS sequence"/>
</dbReference>